<feature type="region of interest" description="Disordered" evidence="1">
    <location>
        <begin position="26"/>
        <end position="60"/>
    </location>
</feature>
<dbReference type="EMBL" id="VSSQ01056226">
    <property type="protein sequence ID" value="MPN10085.1"/>
    <property type="molecule type" value="Genomic_DNA"/>
</dbReference>
<reference evidence="2" key="1">
    <citation type="submission" date="2019-08" db="EMBL/GenBank/DDBJ databases">
        <authorList>
            <person name="Kucharzyk K."/>
            <person name="Murdoch R.W."/>
            <person name="Higgins S."/>
            <person name="Loffler F."/>
        </authorList>
    </citation>
    <scope>NUCLEOTIDE SEQUENCE</scope>
</reference>
<dbReference type="AlphaFoldDB" id="A0A645F6T6"/>
<protein>
    <submittedName>
        <fullName evidence="2">Uncharacterized protein</fullName>
    </submittedName>
</protein>
<evidence type="ECO:0000313" key="2">
    <source>
        <dbReference type="EMBL" id="MPN10085.1"/>
    </source>
</evidence>
<comment type="caution">
    <text evidence="2">The sequence shown here is derived from an EMBL/GenBank/DDBJ whole genome shotgun (WGS) entry which is preliminary data.</text>
</comment>
<organism evidence="2">
    <name type="scientific">bioreactor metagenome</name>
    <dbReference type="NCBI Taxonomy" id="1076179"/>
    <lineage>
        <taxon>unclassified sequences</taxon>
        <taxon>metagenomes</taxon>
        <taxon>ecological metagenomes</taxon>
    </lineage>
</organism>
<gene>
    <name evidence="2" type="ORF">SDC9_157378</name>
</gene>
<name>A0A645F6T6_9ZZZZ</name>
<sequence length="60" mass="6516">MDISDGGRNAGRQLQGAVRRLAQHIDADEVGESDAENGQGESRHVLIGHKGNREHRVDEA</sequence>
<evidence type="ECO:0000256" key="1">
    <source>
        <dbReference type="SAM" id="MobiDB-lite"/>
    </source>
</evidence>
<accession>A0A645F6T6</accession>
<proteinExistence type="predicted"/>